<evidence type="ECO:0000313" key="2">
    <source>
        <dbReference type="WBParaSite" id="Pan_g21998.t1"/>
    </source>
</evidence>
<reference evidence="1" key="1">
    <citation type="journal article" date="2013" name="Genetics">
        <title>The draft genome and transcriptome of Panagrellus redivivus are shaped by the harsh demands of a free-living lifestyle.</title>
        <authorList>
            <person name="Srinivasan J."/>
            <person name="Dillman A.R."/>
            <person name="Macchietto M.G."/>
            <person name="Heikkinen L."/>
            <person name="Lakso M."/>
            <person name="Fracchia K.M."/>
            <person name="Antoshechkin I."/>
            <person name="Mortazavi A."/>
            <person name="Wong G."/>
            <person name="Sternberg P.W."/>
        </authorList>
    </citation>
    <scope>NUCLEOTIDE SEQUENCE [LARGE SCALE GENOMIC DNA]</scope>
    <source>
        <strain evidence="1">MT8872</strain>
    </source>
</reference>
<organism evidence="1 2">
    <name type="scientific">Panagrellus redivivus</name>
    <name type="common">Microworm</name>
    <dbReference type="NCBI Taxonomy" id="6233"/>
    <lineage>
        <taxon>Eukaryota</taxon>
        <taxon>Metazoa</taxon>
        <taxon>Ecdysozoa</taxon>
        <taxon>Nematoda</taxon>
        <taxon>Chromadorea</taxon>
        <taxon>Rhabditida</taxon>
        <taxon>Tylenchina</taxon>
        <taxon>Panagrolaimomorpha</taxon>
        <taxon>Panagrolaimoidea</taxon>
        <taxon>Panagrolaimidae</taxon>
        <taxon>Panagrellus</taxon>
    </lineage>
</organism>
<dbReference type="Proteomes" id="UP000492821">
    <property type="component" value="Unassembled WGS sequence"/>
</dbReference>
<sequence>MLMNGFGCDHAGTEATSVYLMCCRMNDVLGCWNRGCATIPAYVASDVGFFLVVDAMLDLTDIIYLIKSKTYYTKEDSASGYAF</sequence>
<proteinExistence type="predicted"/>
<keyword evidence="1" id="KW-1185">Reference proteome</keyword>
<evidence type="ECO:0000313" key="1">
    <source>
        <dbReference type="Proteomes" id="UP000492821"/>
    </source>
</evidence>
<protein>
    <submittedName>
        <fullName evidence="2">TM2 domain-containing protein</fullName>
    </submittedName>
</protein>
<name>A0A7E4VLN0_PANRE</name>
<accession>A0A7E4VLN0</accession>
<dbReference type="AlphaFoldDB" id="A0A7E4VLN0"/>
<reference evidence="2" key="2">
    <citation type="submission" date="2020-10" db="UniProtKB">
        <authorList>
            <consortium name="WormBaseParasite"/>
        </authorList>
    </citation>
    <scope>IDENTIFICATION</scope>
</reference>
<dbReference type="WBParaSite" id="Pan_g21998.t1">
    <property type="protein sequence ID" value="Pan_g21998.t1"/>
    <property type="gene ID" value="Pan_g21998"/>
</dbReference>